<dbReference type="InterPro" id="IPR010514">
    <property type="entry name" value="COX_ARM"/>
</dbReference>
<dbReference type="Pfam" id="PF06481">
    <property type="entry name" value="COX_ARM"/>
    <property type="match status" value="1"/>
</dbReference>
<keyword evidence="11 14" id="KW-0472">Membrane</keyword>
<dbReference type="KEGG" id="phao:HF685_14255"/>
<sequence length="335" mass="36760">MKDLFDSPVPFRAAKRVVPAACLMGILGGCQAVVLSPSGDVAAQQRDLIVIATVLMLLIIIPVMALTVLFARRYAKQNANPDYQPDWDHSTALELVIWAAPLLIIICLGAVTWVETHKLDPYRPIERLDANRPVAANVKPLEVQVVSLDWKWLFIYPEYQIATVNELAAPVDRPIAFRLTSSTVMNAFYIPALAGMIYTMPGMETKLHAVINKPGDFAGFSSNFSGSGFSKMRFRFHGLSNAEFDRWVAKGKAGGQSLDRASYLALAKPSEAAPVMRFSSVSPGLYTAIVNQCVAPGQRCMADMMRADPAPAQSPTRRLRGAQYAAEDKYPANRK</sequence>
<dbReference type="GO" id="GO:0042773">
    <property type="term" value="P:ATP synthesis coupled electron transport"/>
    <property type="evidence" value="ECO:0007669"/>
    <property type="project" value="TreeGrafter"/>
</dbReference>
<evidence type="ECO:0000259" key="17">
    <source>
        <dbReference type="PROSITE" id="PS50857"/>
    </source>
</evidence>
<dbReference type="GO" id="GO:0004129">
    <property type="term" value="F:cytochrome-c oxidase activity"/>
    <property type="evidence" value="ECO:0007669"/>
    <property type="project" value="UniProtKB-UniRule"/>
</dbReference>
<dbReference type="EMBL" id="CP051217">
    <property type="protein sequence ID" value="QJB70869.1"/>
    <property type="molecule type" value="Genomic_DNA"/>
</dbReference>
<evidence type="ECO:0000256" key="7">
    <source>
        <dbReference type="ARBA" id="ARBA00022729"/>
    </source>
</evidence>
<gene>
    <name evidence="19" type="primary">cyoA</name>
    <name evidence="19" type="ORF">HF685_14255</name>
</gene>
<evidence type="ECO:0000256" key="9">
    <source>
        <dbReference type="ARBA" id="ARBA00022989"/>
    </source>
</evidence>
<dbReference type="PANTHER" id="PTHR22888:SF18">
    <property type="entry name" value="CYTOCHROME BO(3) UBIQUINOL OXIDASE SUBUNIT 2"/>
    <property type="match status" value="1"/>
</dbReference>
<evidence type="ECO:0000256" key="6">
    <source>
        <dbReference type="ARBA" id="ARBA00022692"/>
    </source>
</evidence>
<evidence type="ECO:0000256" key="2">
    <source>
        <dbReference type="ARBA" id="ARBA00007866"/>
    </source>
</evidence>
<evidence type="ECO:0000259" key="18">
    <source>
        <dbReference type="PROSITE" id="PS50999"/>
    </source>
</evidence>
<reference evidence="19 20" key="1">
    <citation type="submission" date="2020-04" db="EMBL/GenBank/DDBJ databases">
        <title>Genome sequence for Sphingorhabdus sp. strain M1.</title>
        <authorList>
            <person name="Park S.-J."/>
        </authorList>
    </citation>
    <scope>NUCLEOTIDE SEQUENCE [LARGE SCALE GENOMIC DNA]</scope>
    <source>
        <strain evidence="19 20">JK6</strain>
    </source>
</reference>
<evidence type="ECO:0000256" key="13">
    <source>
        <dbReference type="ARBA" id="ARBA00023288"/>
    </source>
</evidence>
<dbReference type="AlphaFoldDB" id="A0A6H2DQD8"/>
<dbReference type="GO" id="GO:0005507">
    <property type="term" value="F:copper ion binding"/>
    <property type="evidence" value="ECO:0007669"/>
    <property type="project" value="InterPro"/>
</dbReference>
<dbReference type="GO" id="GO:0016682">
    <property type="term" value="F:oxidoreductase activity, acting on diphenols and related substances as donors, oxygen as acceptor"/>
    <property type="evidence" value="ECO:0007669"/>
    <property type="project" value="InterPro"/>
</dbReference>
<dbReference type="Gene3D" id="1.10.287.90">
    <property type="match status" value="1"/>
</dbReference>
<dbReference type="InterPro" id="IPR002429">
    <property type="entry name" value="CcO_II-like_C"/>
</dbReference>
<dbReference type="InterPro" id="IPR006333">
    <property type="entry name" value="Cyt_o_ubiquinol_oxidase_su2"/>
</dbReference>
<dbReference type="Pfam" id="PF00116">
    <property type="entry name" value="COX2"/>
    <property type="match status" value="1"/>
</dbReference>
<evidence type="ECO:0000256" key="8">
    <source>
        <dbReference type="ARBA" id="ARBA00022982"/>
    </source>
</evidence>
<keyword evidence="4 14" id="KW-1003">Cell membrane</keyword>
<evidence type="ECO:0000256" key="1">
    <source>
        <dbReference type="ARBA" id="ARBA00004651"/>
    </source>
</evidence>
<dbReference type="PROSITE" id="PS50999">
    <property type="entry name" value="COX2_TM"/>
    <property type="match status" value="1"/>
</dbReference>
<dbReference type="InterPro" id="IPR036257">
    <property type="entry name" value="Cyt_c_oxidase_su2_TM_sf"/>
</dbReference>
<dbReference type="InterPro" id="IPR034227">
    <property type="entry name" value="CuRO_UO_II"/>
</dbReference>
<comment type="similarity">
    <text evidence="2 14">Belongs to the cytochrome c oxidase subunit 2 family.</text>
</comment>
<evidence type="ECO:0000256" key="16">
    <source>
        <dbReference type="SAM" id="Phobius"/>
    </source>
</evidence>
<evidence type="ECO:0000313" key="20">
    <source>
        <dbReference type="Proteomes" id="UP000501600"/>
    </source>
</evidence>
<dbReference type="PIRSF" id="PIRSF000292">
    <property type="entry name" value="Ubi_od_II"/>
    <property type="match status" value="1"/>
</dbReference>
<dbReference type="CDD" id="cd04212">
    <property type="entry name" value="CuRO_UO_II"/>
    <property type="match status" value="1"/>
</dbReference>
<feature type="domain" description="Cytochrome oxidase subunit II transmembrane region profile" evidence="18">
    <location>
        <begin position="26"/>
        <end position="123"/>
    </location>
</feature>
<dbReference type="SUPFAM" id="SSF81464">
    <property type="entry name" value="Cytochrome c oxidase subunit II-like, transmembrane region"/>
    <property type="match status" value="1"/>
</dbReference>
<evidence type="ECO:0000313" key="19">
    <source>
        <dbReference type="EMBL" id="QJB70869.1"/>
    </source>
</evidence>
<evidence type="ECO:0000256" key="14">
    <source>
        <dbReference type="PIRNR" id="PIRNR000292"/>
    </source>
</evidence>
<dbReference type="Proteomes" id="UP000501600">
    <property type="component" value="Chromosome"/>
</dbReference>
<feature type="transmembrane region" description="Helical" evidence="16">
    <location>
        <begin position="92"/>
        <end position="114"/>
    </location>
</feature>
<dbReference type="InterPro" id="IPR011759">
    <property type="entry name" value="Cyt_c_oxidase_su2_TM_dom"/>
</dbReference>
<dbReference type="InterPro" id="IPR045187">
    <property type="entry name" value="CcO_II"/>
</dbReference>
<keyword evidence="10 14" id="KW-0560">Oxidoreductase</keyword>
<protein>
    <recommendedName>
        <fullName evidence="14">Ubiquinol oxidase subunit 2</fullName>
    </recommendedName>
</protein>
<feature type="domain" description="Cytochrome oxidase subunit II copper A binding" evidence="17">
    <location>
        <begin position="138"/>
        <end position="250"/>
    </location>
</feature>
<keyword evidence="20" id="KW-1185">Reference proteome</keyword>
<organism evidence="19 20">
    <name type="scientific">Parasphingorhabdus halotolerans</name>
    <dbReference type="NCBI Taxonomy" id="2725558"/>
    <lineage>
        <taxon>Bacteria</taxon>
        <taxon>Pseudomonadati</taxon>
        <taxon>Pseudomonadota</taxon>
        <taxon>Alphaproteobacteria</taxon>
        <taxon>Sphingomonadales</taxon>
        <taxon>Sphingomonadaceae</taxon>
        <taxon>Parasphingorhabdus</taxon>
    </lineage>
</organism>
<dbReference type="SUPFAM" id="SSF49503">
    <property type="entry name" value="Cupredoxins"/>
    <property type="match status" value="1"/>
</dbReference>
<evidence type="ECO:0000256" key="15">
    <source>
        <dbReference type="SAM" id="MobiDB-lite"/>
    </source>
</evidence>
<keyword evidence="8 14" id="KW-0249">Electron transport</keyword>
<dbReference type="PANTHER" id="PTHR22888">
    <property type="entry name" value="CYTOCHROME C OXIDASE, SUBUNIT II"/>
    <property type="match status" value="1"/>
</dbReference>
<evidence type="ECO:0000256" key="5">
    <source>
        <dbReference type="ARBA" id="ARBA00022660"/>
    </source>
</evidence>
<proteinExistence type="inferred from homology"/>
<evidence type="ECO:0000256" key="11">
    <source>
        <dbReference type="ARBA" id="ARBA00023136"/>
    </source>
</evidence>
<keyword evidence="5 14" id="KW-0679">Respiratory chain</keyword>
<evidence type="ECO:0000256" key="10">
    <source>
        <dbReference type="ARBA" id="ARBA00023002"/>
    </source>
</evidence>
<name>A0A6H2DQD8_9SPHN</name>
<dbReference type="InterPro" id="IPR008972">
    <property type="entry name" value="Cupredoxin"/>
</dbReference>
<feature type="compositionally biased region" description="Basic and acidic residues" evidence="15">
    <location>
        <begin position="326"/>
        <end position="335"/>
    </location>
</feature>
<keyword evidence="7" id="KW-0732">Signal</keyword>
<keyword evidence="3 14" id="KW-0813">Transport</keyword>
<evidence type="ECO:0000256" key="3">
    <source>
        <dbReference type="ARBA" id="ARBA00022448"/>
    </source>
</evidence>
<keyword evidence="12" id="KW-0564">Palmitate</keyword>
<keyword evidence="6 16" id="KW-0812">Transmembrane</keyword>
<dbReference type="Gene3D" id="2.60.40.420">
    <property type="entry name" value="Cupredoxins - blue copper proteins"/>
    <property type="match status" value="1"/>
</dbReference>
<comment type="subcellular location">
    <subcellularLocation>
        <location evidence="1">Cell membrane</location>
        <topology evidence="1">Multi-pass membrane protein</topology>
    </subcellularLocation>
</comment>
<evidence type="ECO:0000256" key="4">
    <source>
        <dbReference type="ARBA" id="ARBA00022475"/>
    </source>
</evidence>
<feature type="transmembrane region" description="Helical" evidence="16">
    <location>
        <begin position="48"/>
        <end position="71"/>
    </location>
</feature>
<keyword evidence="13" id="KW-0449">Lipoprotein</keyword>
<evidence type="ECO:0000256" key="12">
    <source>
        <dbReference type="ARBA" id="ARBA00023139"/>
    </source>
</evidence>
<dbReference type="PROSITE" id="PS51257">
    <property type="entry name" value="PROKAR_LIPOPROTEIN"/>
    <property type="match status" value="1"/>
</dbReference>
<dbReference type="GO" id="GO:0009486">
    <property type="term" value="F:cytochrome bo3 ubiquinol oxidase activity"/>
    <property type="evidence" value="ECO:0007669"/>
    <property type="project" value="InterPro"/>
</dbReference>
<keyword evidence="9 16" id="KW-1133">Transmembrane helix</keyword>
<feature type="region of interest" description="Disordered" evidence="15">
    <location>
        <begin position="308"/>
        <end position="335"/>
    </location>
</feature>
<dbReference type="GO" id="GO:0005886">
    <property type="term" value="C:plasma membrane"/>
    <property type="evidence" value="ECO:0007669"/>
    <property type="project" value="UniProtKB-SubCell"/>
</dbReference>
<accession>A0A6H2DQD8</accession>
<dbReference type="PROSITE" id="PS50857">
    <property type="entry name" value="COX2_CUA"/>
    <property type="match status" value="1"/>
</dbReference>
<dbReference type="NCBIfam" id="TIGR01433">
    <property type="entry name" value="CyoA"/>
    <property type="match status" value="1"/>
</dbReference>